<name>A0A4S8JQ43_MUSBA</name>
<dbReference type="Proteomes" id="UP000317650">
    <property type="component" value="Chromosome 1"/>
</dbReference>
<accession>A0A4S8JQ43</accession>
<keyword evidence="2" id="KW-1185">Reference proteome</keyword>
<evidence type="ECO:0000313" key="1">
    <source>
        <dbReference type="EMBL" id="THU63704.1"/>
    </source>
</evidence>
<protein>
    <submittedName>
        <fullName evidence="1">Uncharacterized protein</fullName>
    </submittedName>
</protein>
<organism evidence="1 2">
    <name type="scientific">Musa balbisiana</name>
    <name type="common">Banana</name>
    <dbReference type="NCBI Taxonomy" id="52838"/>
    <lineage>
        <taxon>Eukaryota</taxon>
        <taxon>Viridiplantae</taxon>
        <taxon>Streptophyta</taxon>
        <taxon>Embryophyta</taxon>
        <taxon>Tracheophyta</taxon>
        <taxon>Spermatophyta</taxon>
        <taxon>Magnoliopsida</taxon>
        <taxon>Liliopsida</taxon>
        <taxon>Zingiberales</taxon>
        <taxon>Musaceae</taxon>
        <taxon>Musa</taxon>
    </lineage>
</organism>
<comment type="caution">
    <text evidence="1">The sequence shown here is derived from an EMBL/GenBank/DDBJ whole genome shotgun (WGS) entry which is preliminary data.</text>
</comment>
<reference evidence="1 2" key="1">
    <citation type="journal article" date="2019" name="Nat. Plants">
        <title>Genome sequencing of Musa balbisiana reveals subgenome evolution and function divergence in polyploid bananas.</title>
        <authorList>
            <person name="Yao X."/>
        </authorList>
    </citation>
    <scope>NUCLEOTIDE SEQUENCE [LARGE SCALE GENOMIC DNA]</scope>
    <source>
        <strain evidence="2">cv. DH-PKW</strain>
        <tissue evidence="1">Leaves</tissue>
    </source>
</reference>
<gene>
    <name evidence="1" type="ORF">C4D60_Mb01t18620</name>
</gene>
<dbReference type="AlphaFoldDB" id="A0A4S8JQ43"/>
<proteinExistence type="predicted"/>
<sequence length="33" mass="3800">MRAGGSHFLFLLWPDTCHISWSIRVFPFCACVT</sequence>
<evidence type="ECO:0000313" key="2">
    <source>
        <dbReference type="Proteomes" id="UP000317650"/>
    </source>
</evidence>
<dbReference type="EMBL" id="PYDT01000004">
    <property type="protein sequence ID" value="THU63704.1"/>
    <property type="molecule type" value="Genomic_DNA"/>
</dbReference>